<evidence type="ECO:0000313" key="2">
    <source>
        <dbReference type="EMBL" id="UWX63330.1"/>
    </source>
</evidence>
<protein>
    <submittedName>
        <fullName evidence="2">Transposase</fullName>
    </submittedName>
</protein>
<dbReference type="InterPro" id="IPR012337">
    <property type="entry name" value="RNaseH-like_sf"/>
</dbReference>
<evidence type="ECO:0000313" key="3">
    <source>
        <dbReference type="Proteomes" id="UP001060261"/>
    </source>
</evidence>
<proteinExistence type="predicted"/>
<name>A0ABY5YE29_9DEIO</name>
<reference evidence="2" key="1">
    <citation type="submission" date="2022-09" db="EMBL/GenBank/DDBJ databases">
        <title>genome sequence of Deinococcus rubellus.</title>
        <authorList>
            <person name="Srinivasan S."/>
        </authorList>
    </citation>
    <scope>NUCLEOTIDE SEQUENCE</scope>
    <source>
        <strain evidence="2">Ant6</strain>
    </source>
</reference>
<organism evidence="2 3">
    <name type="scientific">Deinococcus rubellus</name>
    <dbReference type="NCBI Taxonomy" id="1889240"/>
    <lineage>
        <taxon>Bacteria</taxon>
        <taxon>Thermotogati</taxon>
        <taxon>Deinococcota</taxon>
        <taxon>Deinococci</taxon>
        <taxon>Deinococcales</taxon>
        <taxon>Deinococcaceae</taxon>
        <taxon>Deinococcus</taxon>
    </lineage>
</organism>
<dbReference type="EMBL" id="CP104213">
    <property type="protein sequence ID" value="UWX63330.1"/>
    <property type="molecule type" value="Genomic_DNA"/>
</dbReference>
<dbReference type="RefSeq" id="WP_260559619.1">
    <property type="nucleotide sequence ID" value="NZ_CP104213.1"/>
</dbReference>
<dbReference type="SUPFAM" id="SSF53098">
    <property type="entry name" value="Ribonuclease H-like"/>
    <property type="match status" value="1"/>
</dbReference>
<accession>A0ABY5YE29</accession>
<keyword evidence="3" id="KW-1185">Reference proteome</keyword>
<dbReference type="Pfam" id="PF01609">
    <property type="entry name" value="DDE_Tnp_1"/>
    <property type="match status" value="1"/>
</dbReference>
<dbReference type="InterPro" id="IPR002559">
    <property type="entry name" value="Transposase_11"/>
</dbReference>
<evidence type="ECO:0000259" key="1">
    <source>
        <dbReference type="Pfam" id="PF01609"/>
    </source>
</evidence>
<feature type="domain" description="Transposase IS4-like" evidence="1">
    <location>
        <begin position="32"/>
        <end position="249"/>
    </location>
</feature>
<gene>
    <name evidence="2" type="ORF">N0D28_11295</name>
</gene>
<sequence length="310" mass="35119">MRTLLRVMRQHALRTFQAYLGGRRGRPPLIEIIVDTTSVAKEGVFAELDGWIHTLNGVRGLHVVMLYVCCGDLRLPWGLKIWRGKATPSPSDLALRLVRQLPPEVRSRARQVHLLADAGFCSAAFMSGVRASGLAFTVGVRADRPTMDGQPLKDITGQQRRVELKGLPGVPLWLYWVWLPAKQGERQEQRFLVSSRSRTPRTAKQTGRRRWKIEALFKTLKSCFAFGKFGQKTKQGVLRYLCLSLACFLLCHFEHLDQTGSGQAGSAWPDWGALARQVRQKFVGWVQLFELERAQQQILAVWDEKQRCAA</sequence>
<dbReference type="Proteomes" id="UP001060261">
    <property type="component" value="Chromosome"/>
</dbReference>